<dbReference type="AlphaFoldDB" id="A0A844ZCP3"/>
<evidence type="ECO:0000313" key="2">
    <source>
        <dbReference type="EMBL" id="MXO85548.1"/>
    </source>
</evidence>
<evidence type="ECO:0008006" key="4">
    <source>
        <dbReference type="Google" id="ProtNLM"/>
    </source>
</evidence>
<dbReference type="EMBL" id="WTYW01000001">
    <property type="protein sequence ID" value="MXO85548.1"/>
    <property type="molecule type" value="Genomic_DNA"/>
</dbReference>
<keyword evidence="3" id="KW-1185">Reference proteome</keyword>
<protein>
    <recommendedName>
        <fullName evidence="4">Invasion protein IalB, involved in pathogenesis</fullName>
    </recommendedName>
</protein>
<keyword evidence="1" id="KW-0732">Signal</keyword>
<proteinExistence type="predicted"/>
<gene>
    <name evidence="2" type="ORF">GRI38_05845</name>
</gene>
<sequence length="167" mass="17721">MARGSINLAVLAAVAAAAIPAGALARESLGLFDGWAAFRDRDVPRCYAIAKAAPSSLRRDYEPYATVGHWPDEGIRAQVHFRLSREMARSSTISLDIGDREFLLTGGGGDAWARDKTMNAAILAAMRSAASMKIAARDDRGQSFSNSYDLRGASSAVDAASRACAKL</sequence>
<evidence type="ECO:0000313" key="3">
    <source>
        <dbReference type="Proteomes" id="UP000433104"/>
    </source>
</evidence>
<comment type="caution">
    <text evidence="2">The sequence shown here is derived from an EMBL/GenBank/DDBJ whole genome shotgun (WGS) entry which is preliminary data.</text>
</comment>
<accession>A0A844ZCP3</accession>
<reference evidence="2 3" key="1">
    <citation type="submission" date="2019-12" db="EMBL/GenBank/DDBJ databases">
        <title>Genomic-based taxomic classification of the family Erythrobacteraceae.</title>
        <authorList>
            <person name="Xu L."/>
        </authorList>
    </citation>
    <scope>NUCLEOTIDE SEQUENCE [LARGE SCALE GENOMIC DNA]</scope>
    <source>
        <strain evidence="2 3">MCCC 1A09962</strain>
    </source>
</reference>
<organism evidence="2 3">
    <name type="scientific">Parapontixanthobacter aurantiacus</name>
    <dbReference type="NCBI Taxonomy" id="1463599"/>
    <lineage>
        <taxon>Bacteria</taxon>
        <taxon>Pseudomonadati</taxon>
        <taxon>Pseudomonadota</taxon>
        <taxon>Alphaproteobacteria</taxon>
        <taxon>Sphingomonadales</taxon>
        <taxon>Erythrobacteraceae</taxon>
        <taxon>Parapontixanthobacter</taxon>
    </lineage>
</organism>
<dbReference type="OrthoDB" id="7426653at2"/>
<feature type="signal peptide" evidence="1">
    <location>
        <begin position="1"/>
        <end position="25"/>
    </location>
</feature>
<evidence type="ECO:0000256" key="1">
    <source>
        <dbReference type="SAM" id="SignalP"/>
    </source>
</evidence>
<name>A0A844ZCP3_9SPHN</name>
<dbReference type="Proteomes" id="UP000433104">
    <property type="component" value="Unassembled WGS sequence"/>
</dbReference>
<feature type="chain" id="PRO_5032597810" description="Invasion protein IalB, involved in pathogenesis" evidence="1">
    <location>
        <begin position="26"/>
        <end position="167"/>
    </location>
</feature>